<evidence type="ECO:0000256" key="1">
    <source>
        <dbReference type="SAM" id="SignalP"/>
    </source>
</evidence>
<accession>A0A1M4UW11</accession>
<evidence type="ECO:0000313" key="3">
    <source>
        <dbReference type="Proteomes" id="UP000184108"/>
    </source>
</evidence>
<feature type="chain" id="PRO_5012431701" description="Lipocalin-like domain-containing protein" evidence="1">
    <location>
        <begin position="36"/>
        <end position="148"/>
    </location>
</feature>
<name>A0A1M4UW11_9FLAO</name>
<keyword evidence="1" id="KW-0732">Signal</keyword>
<organism evidence="2 3">
    <name type="scientific">Chryseobacterium vrystaatense</name>
    <dbReference type="NCBI Taxonomy" id="307480"/>
    <lineage>
        <taxon>Bacteria</taxon>
        <taxon>Pseudomonadati</taxon>
        <taxon>Bacteroidota</taxon>
        <taxon>Flavobacteriia</taxon>
        <taxon>Flavobacteriales</taxon>
        <taxon>Weeksellaceae</taxon>
        <taxon>Chryseobacterium group</taxon>
        <taxon>Chryseobacterium</taxon>
    </lineage>
</organism>
<feature type="signal peptide" evidence="1">
    <location>
        <begin position="1"/>
        <end position="35"/>
    </location>
</feature>
<protein>
    <recommendedName>
        <fullName evidence="4">Lipocalin-like domain-containing protein</fullName>
    </recommendedName>
</protein>
<evidence type="ECO:0000313" key="2">
    <source>
        <dbReference type="EMBL" id="SHE60884.1"/>
    </source>
</evidence>
<reference evidence="3" key="1">
    <citation type="submission" date="2016-11" db="EMBL/GenBank/DDBJ databases">
        <authorList>
            <person name="Varghese N."/>
            <person name="Submissions S."/>
        </authorList>
    </citation>
    <scope>NUCLEOTIDE SEQUENCE [LARGE SCALE GENOMIC DNA]</scope>
    <source>
        <strain evidence="3">YR203</strain>
    </source>
</reference>
<proteinExistence type="predicted"/>
<dbReference type="Proteomes" id="UP000184108">
    <property type="component" value="Unassembled WGS sequence"/>
</dbReference>
<evidence type="ECO:0008006" key="4">
    <source>
        <dbReference type="Google" id="ProtNLM"/>
    </source>
</evidence>
<dbReference type="EMBL" id="FQVE01000001">
    <property type="protein sequence ID" value="SHE60884.1"/>
    <property type="molecule type" value="Genomic_DNA"/>
</dbReference>
<gene>
    <name evidence="2" type="ORF">SAMN02787073_0737</name>
</gene>
<sequence>MGLGGFNKIHLMKKTLLLPLLVMSLLTLNCSGNNDDDTTNQQTHPVQTQYFHPPAWIQGSWKISNTPTTYFKFTNEDFILVTPYTSYKAVLEQTAATGQPAKVVEQTSDYYYEFTITAGASSGQYKFKKISDTKIQWVGSTPFFLDKE</sequence>
<dbReference type="AlphaFoldDB" id="A0A1M4UW11"/>